<dbReference type="Gramene" id="TraesWEE_scaffold_005419_01G001000.1">
    <property type="protein sequence ID" value="TraesWEE_scaffold_005419_01G001000.1"/>
    <property type="gene ID" value="TraesWEE_scaffold_005419_01G001000"/>
</dbReference>
<proteinExistence type="predicted"/>
<dbReference type="Gramene" id="TraesCAD_scaffold_002591_01G000900.1">
    <property type="protein sequence ID" value="TraesCAD_scaffold_002591_01G000900.1"/>
    <property type="gene ID" value="TraesCAD_scaffold_002591_01G000900"/>
</dbReference>
<sequence length="398" mass="45063">MSALGEDATLDDDVVTEILLRLPCTSVLRSRAVCKAWHRITTDPSFLAAHAERRPAELLVVSREPESEWAYQDRVDTIPLSLRADDGPAGCQRELYYPEHCDVHLLVGCCDGLLLFLLDRFPPGQCCSYFFVCNPVTRQGTWLDLMPPACHGNLRVLCGFYRHGPSVEHRFLVLANEPRSPNSLMTNMDLFTGSAAHYVFNFAAATVSSEAPRRLGPVPGNVVVNPYGSENQVPSHLYHRGKLHWTTHPQATSMGKILAFDTLSEEFRLISCPEWPRGQYSYLNDLCLMELHGRLAITTTLLCGEFMEVWVLENYDDDRSWSHRFRIQLPPPFCVRWTMGTGIPNVILVGGYMEKLAAVYHLTDKWSVEKIGFINSNTSARHFLFKESLAPHPFFDPY</sequence>
<dbReference type="PANTHER" id="PTHR31672:SF2">
    <property type="entry name" value="F-BOX DOMAIN-CONTAINING PROTEIN"/>
    <property type="match status" value="1"/>
</dbReference>
<evidence type="ECO:0000313" key="2">
    <source>
        <dbReference type="EMBL" id="ACK44479.1"/>
    </source>
</evidence>
<name>D0QEJ9_WHEAT</name>
<dbReference type="AlphaFoldDB" id="D0QEJ9"/>
<dbReference type="SUPFAM" id="SSF81383">
    <property type="entry name" value="F-box domain"/>
    <property type="match status" value="1"/>
</dbReference>
<dbReference type="InterPro" id="IPR050796">
    <property type="entry name" value="SCF_F-box_component"/>
</dbReference>
<evidence type="ECO:0000259" key="1">
    <source>
        <dbReference type="SMART" id="SM00256"/>
    </source>
</evidence>
<dbReference type="InterPro" id="IPR017451">
    <property type="entry name" value="F-box-assoc_interact_dom"/>
</dbReference>
<dbReference type="Pfam" id="PF07734">
    <property type="entry name" value="FBA_1"/>
    <property type="match status" value="1"/>
</dbReference>
<dbReference type="SMART" id="SM00256">
    <property type="entry name" value="FBOX"/>
    <property type="match status" value="1"/>
</dbReference>
<dbReference type="Gramene" id="TraesROB_scaffold_007606_01G001000.1">
    <property type="protein sequence ID" value="TraesROB_scaffold_007606_01G001000.1"/>
    <property type="gene ID" value="TraesROB_scaffold_007606_01G001000"/>
</dbReference>
<reference evidence="2" key="1">
    <citation type="submission" date="2008-11" db="EMBL/GenBank/DDBJ databases">
        <authorList>
            <person name="Cloutier S."/>
        </authorList>
    </citation>
    <scope>NUCLEOTIDE SEQUENCE</scope>
</reference>
<dbReference type="InterPro" id="IPR036047">
    <property type="entry name" value="F-box-like_dom_sf"/>
</dbReference>
<dbReference type="InterPro" id="IPR006527">
    <property type="entry name" value="F-box-assoc_dom_typ1"/>
</dbReference>
<dbReference type="Gene3D" id="1.20.1280.50">
    <property type="match status" value="1"/>
</dbReference>
<dbReference type="NCBIfam" id="TIGR01640">
    <property type="entry name" value="F_box_assoc_1"/>
    <property type="match status" value="1"/>
</dbReference>
<dbReference type="PANTHER" id="PTHR31672">
    <property type="entry name" value="BNACNNG10540D PROTEIN"/>
    <property type="match status" value="1"/>
</dbReference>
<dbReference type="InterPro" id="IPR001810">
    <property type="entry name" value="F-box_dom"/>
</dbReference>
<accession>D0QEJ9</accession>
<feature type="domain" description="F-box" evidence="1">
    <location>
        <begin position="10"/>
        <end position="50"/>
    </location>
</feature>
<dbReference type="Pfam" id="PF00646">
    <property type="entry name" value="F-box"/>
    <property type="match status" value="1"/>
</dbReference>
<organism evidence="2">
    <name type="scientific">Triticum aestivum</name>
    <name type="common">Wheat</name>
    <dbReference type="NCBI Taxonomy" id="4565"/>
    <lineage>
        <taxon>Eukaryota</taxon>
        <taxon>Viridiplantae</taxon>
        <taxon>Streptophyta</taxon>
        <taxon>Embryophyta</taxon>
        <taxon>Tracheophyta</taxon>
        <taxon>Spermatophyta</taxon>
        <taxon>Magnoliopsida</taxon>
        <taxon>Liliopsida</taxon>
        <taxon>Poales</taxon>
        <taxon>Poaceae</taxon>
        <taxon>BOP clade</taxon>
        <taxon>Pooideae</taxon>
        <taxon>Triticodae</taxon>
        <taxon>Triticeae</taxon>
        <taxon>Triticinae</taxon>
        <taxon>Triticum</taxon>
    </lineage>
</organism>
<dbReference type="Gramene" id="TraesCLE_scaffold_003036_01G001000.1">
    <property type="protein sequence ID" value="TraesCLE_scaffold_003036_01G001000.1"/>
    <property type="gene ID" value="TraesCLE_scaffold_003036_01G001000"/>
</dbReference>
<dbReference type="Gramene" id="TraesKAR1D01G0006170.1">
    <property type="protein sequence ID" value="cds.TraesKAR1D01G0006170.1"/>
    <property type="gene ID" value="TraesKAR1D01G0006170"/>
</dbReference>
<protein>
    <recommendedName>
        <fullName evidence="1">F-box domain-containing protein</fullName>
    </recommendedName>
</protein>
<dbReference type="CDD" id="cd22157">
    <property type="entry name" value="F-box_AtFBW1-like"/>
    <property type="match status" value="1"/>
</dbReference>
<dbReference type="EMBL" id="FJ447462">
    <property type="protein sequence ID" value="ACK44479.1"/>
    <property type="molecule type" value="Genomic_DNA"/>
</dbReference>